<gene>
    <name evidence="1" type="ORF">OJAV_G00128400</name>
</gene>
<protein>
    <recommendedName>
        <fullName evidence="3">Zinc finger PHD-type domain-containing protein</fullName>
    </recommendedName>
</protein>
<dbReference type="EMBL" id="CM012449">
    <property type="protein sequence ID" value="RVE64732.1"/>
    <property type="molecule type" value="Genomic_DNA"/>
</dbReference>
<reference evidence="1 2" key="2">
    <citation type="submission" date="2019-01" db="EMBL/GenBank/DDBJ databases">
        <title>A chromosome length genome reference of the Java medaka (oryzias javanicus).</title>
        <authorList>
            <person name="Herpin A."/>
            <person name="Takehana Y."/>
            <person name="Naruse K."/>
            <person name="Ansai S."/>
            <person name="Kawaguchi M."/>
        </authorList>
    </citation>
    <scope>NUCLEOTIDE SEQUENCE [LARGE SCALE GENOMIC DNA]</scope>
    <source>
        <strain evidence="1">RS831</strain>
        <tissue evidence="1">Whole body</tissue>
    </source>
</reference>
<name>A0A437CPH5_ORYJA</name>
<evidence type="ECO:0000313" key="1">
    <source>
        <dbReference type="EMBL" id="RVE64732.1"/>
    </source>
</evidence>
<dbReference type="Proteomes" id="UP000283210">
    <property type="component" value="Chromosome 13"/>
</dbReference>
<organism evidence="1 2">
    <name type="scientific">Oryzias javanicus</name>
    <name type="common">Javanese ricefish</name>
    <name type="synonym">Aplocheilus javanicus</name>
    <dbReference type="NCBI Taxonomy" id="123683"/>
    <lineage>
        <taxon>Eukaryota</taxon>
        <taxon>Metazoa</taxon>
        <taxon>Chordata</taxon>
        <taxon>Craniata</taxon>
        <taxon>Vertebrata</taxon>
        <taxon>Euteleostomi</taxon>
        <taxon>Actinopterygii</taxon>
        <taxon>Neopterygii</taxon>
        <taxon>Teleostei</taxon>
        <taxon>Neoteleostei</taxon>
        <taxon>Acanthomorphata</taxon>
        <taxon>Ovalentaria</taxon>
        <taxon>Atherinomorphae</taxon>
        <taxon>Beloniformes</taxon>
        <taxon>Adrianichthyidae</taxon>
        <taxon>Oryziinae</taxon>
        <taxon>Oryzias</taxon>
    </lineage>
</organism>
<reference evidence="1 2" key="1">
    <citation type="submission" date="2018-11" db="EMBL/GenBank/DDBJ databases">
        <authorList>
            <person name="Lopez-Roques C."/>
            <person name="Donnadieu C."/>
            <person name="Bouchez O."/>
            <person name="Klopp C."/>
            <person name="Cabau C."/>
            <person name="Zahm M."/>
        </authorList>
    </citation>
    <scope>NUCLEOTIDE SEQUENCE [LARGE SCALE GENOMIC DNA]</scope>
    <source>
        <strain evidence="1">RS831</strain>
        <tissue evidence="1">Whole body</tissue>
    </source>
</reference>
<dbReference type="AlphaFoldDB" id="A0A437CPH5"/>
<evidence type="ECO:0008006" key="3">
    <source>
        <dbReference type="Google" id="ProtNLM"/>
    </source>
</evidence>
<sequence>MPVLRRWWCLLLLENNSLNSYGKVFAHWTEECQDLLDGKHSPVFRLKRKRVQDTEANIAEKAPDDDRLCMAEPFKFCVFQTSKNTGQRLLYPDVKCLQWLQCQTCKGWLHQDCAGEHSKVLGNGSFDCGCTDSPDSTGFGKLVGEEEILSRFPGHMIKALHEDLTTGKVLSNRMYLWQNPMSSLSLKQHLKLRTLNLSDQRIFQILRAIEDATGVGSLIRKGRSSSWIMFLMSCSQKS</sequence>
<accession>A0A437CPH5</accession>
<proteinExistence type="predicted"/>
<evidence type="ECO:0000313" key="2">
    <source>
        <dbReference type="Proteomes" id="UP000283210"/>
    </source>
</evidence>
<dbReference type="OrthoDB" id="8934966at2759"/>
<keyword evidence="2" id="KW-1185">Reference proteome</keyword>